<gene>
    <name evidence="2" type="ORF">DX912_03840</name>
</gene>
<keyword evidence="1" id="KW-0472">Membrane</keyword>
<dbReference type="AlphaFoldDB" id="A0A3D8VH36"/>
<feature type="transmembrane region" description="Helical" evidence="1">
    <location>
        <begin position="12"/>
        <end position="32"/>
    </location>
</feature>
<name>A0A3D8VH36_9GAMM</name>
<evidence type="ECO:0000313" key="3">
    <source>
        <dbReference type="Proteomes" id="UP000256829"/>
    </source>
</evidence>
<keyword evidence="3" id="KW-1185">Reference proteome</keyword>
<reference evidence="2 3" key="1">
    <citation type="submission" date="2018-08" db="EMBL/GenBank/DDBJ databases">
        <title>Lysobacter soli KCTC 22011, whole genome shotgun sequence.</title>
        <authorList>
            <person name="Zhang X."/>
            <person name="Feng G."/>
            <person name="Zhu H."/>
        </authorList>
    </citation>
    <scope>NUCLEOTIDE SEQUENCE [LARGE SCALE GENOMIC DNA]</scope>
    <source>
        <strain evidence="2 3">KCTC 22011</strain>
    </source>
</reference>
<keyword evidence="1" id="KW-1133">Transmembrane helix</keyword>
<evidence type="ECO:0000313" key="2">
    <source>
        <dbReference type="EMBL" id="RDY68645.1"/>
    </source>
</evidence>
<evidence type="ECO:0000256" key="1">
    <source>
        <dbReference type="SAM" id="Phobius"/>
    </source>
</evidence>
<dbReference type="Proteomes" id="UP000256829">
    <property type="component" value="Unassembled WGS sequence"/>
</dbReference>
<accession>A0A3D8VH36</accession>
<dbReference type="RefSeq" id="WP_115841158.1">
    <property type="nucleotide sequence ID" value="NZ_CP183976.1"/>
</dbReference>
<organism evidence="2 3">
    <name type="scientific">Lysobacter soli</name>
    <dbReference type="NCBI Taxonomy" id="453783"/>
    <lineage>
        <taxon>Bacteria</taxon>
        <taxon>Pseudomonadati</taxon>
        <taxon>Pseudomonadota</taxon>
        <taxon>Gammaproteobacteria</taxon>
        <taxon>Lysobacterales</taxon>
        <taxon>Lysobacteraceae</taxon>
        <taxon>Lysobacter</taxon>
    </lineage>
</organism>
<proteinExistence type="predicted"/>
<dbReference type="EMBL" id="QTJR01000002">
    <property type="protein sequence ID" value="RDY68645.1"/>
    <property type="molecule type" value="Genomic_DNA"/>
</dbReference>
<comment type="caution">
    <text evidence="2">The sequence shown here is derived from an EMBL/GenBank/DDBJ whole genome shotgun (WGS) entry which is preliminary data.</text>
</comment>
<keyword evidence="1" id="KW-0812">Transmembrane</keyword>
<sequence>MAREQRLRTPAARGIWGLCLLCLGAFFLYGSLDVIQHYFATGHISWGSSPRQVTGEMALMQHGIGVLAGAWMSAEGVRQIVFRNAG</sequence>
<protein>
    <submittedName>
        <fullName evidence="2">Uncharacterized protein</fullName>
    </submittedName>
</protein>